<protein>
    <submittedName>
        <fullName evidence="2">Plasmid stabilization system protein ParE</fullName>
    </submittedName>
</protein>
<gene>
    <name evidence="2" type="ORF">SAMN05421819_0084</name>
</gene>
<dbReference type="Gene3D" id="3.30.2310.20">
    <property type="entry name" value="RelE-like"/>
    <property type="match status" value="1"/>
</dbReference>
<dbReference type="InterPro" id="IPR035093">
    <property type="entry name" value="RelE/ParE_toxin_dom_sf"/>
</dbReference>
<dbReference type="EMBL" id="FNVA01000001">
    <property type="protein sequence ID" value="SEF45911.1"/>
    <property type="molecule type" value="Genomic_DNA"/>
</dbReference>
<dbReference type="InterPro" id="IPR007712">
    <property type="entry name" value="RelE/ParE_toxin"/>
</dbReference>
<reference evidence="2 3" key="1">
    <citation type="submission" date="2016-10" db="EMBL/GenBank/DDBJ databases">
        <authorList>
            <person name="de Groot N.N."/>
        </authorList>
    </citation>
    <scope>NUCLEOTIDE SEQUENCE [LARGE SCALE GENOMIC DNA]</scope>
    <source>
        <strain evidence="2 3">DSM 22489</strain>
    </source>
</reference>
<name>A0A1H5S7X6_9BACT</name>
<evidence type="ECO:0000313" key="3">
    <source>
        <dbReference type="Proteomes" id="UP000236728"/>
    </source>
</evidence>
<dbReference type="Pfam" id="PF05016">
    <property type="entry name" value="ParE_toxin"/>
    <property type="match status" value="1"/>
</dbReference>
<evidence type="ECO:0000256" key="1">
    <source>
        <dbReference type="ARBA" id="ARBA00022649"/>
    </source>
</evidence>
<dbReference type="OrthoDB" id="121831at2"/>
<evidence type="ECO:0000313" key="2">
    <source>
        <dbReference type="EMBL" id="SEF45911.1"/>
    </source>
</evidence>
<sequence length="106" mass="11900">MAWTVELTARVLRELDRLYLHVNATESAGAARWFAGLEDTIGLLASSPRMGKPTREDPAVREIIYGNKPHFYRVLYELNDESEHVYVLTIRHGRQLPPNPGGEAGA</sequence>
<proteinExistence type="predicted"/>
<dbReference type="RefSeq" id="WP_160114930.1">
    <property type="nucleotide sequence ID" value="NZ_FNVA01000001.1"/>
</dbReference>
<organism evidence="2 3">
    <name type="scientific">Bryocella elongata</name>
    <dbReference type="NCBI Taxonomy" id="863522"/>
    <lineage>
        <taxon>Bacteria</taxon>
        <taxon>Pseudomonadati</taxon>
        <taxon>Acidobacteriota</taxon>
        <taxon>Terriglobia</taxon>
        <taxon>Terriglobales</taxon>
        <taxon>Acidobacteriaceae</taxon>
        <taxon>Bryocella</taxon>
    </lineage>
</organism>
<keyword evidence="1" id="KW-1277">Toxin-antitoxin system</keyword>
<dbReference type="AlphaFoldDB" id="A0A1H5S7X6"/>
<accession>A0A1H5S7X6</accession>
<dbReference type="Proteomes" id="UP000236728">
    <property type="component" value="Unassembled WGS sequence"/>
</dbReference>
<keyword evidence="3" id="KW-1185">Reference proteome</keyword>